<keyword evidence="3" id="KW-1185">Reference proteome</keyword>
<evidence type="ECO:0000313" key="2">
    <source>
        <dbReference type="EMBL" id="GAA2625675.1"/>
    </source>
</evidence>
<reference evidence="3" key="1">
    <citation type="journal article" date="2019" name="Int. J. Syst. Evol. Microbiol.">
        <title>The Global Catalogue of Microorganisms (GCM) 10K type strain sequencing project: providing services to taxonomists for standard genome sequencing and annotation.</title>
        <authorList>
            <consortium name="The Broad Institute Genomics Platform"/>
            <consortium name="The Broad Institute Genome Sequencing Center for Infectious Disease"/>
            <person name="Wu L."/>
            <person name="Ma J."/>
        </authorList>
    </citation>
    <scope>NUCLEOTIDE SEQUENCE [LARGE SCALE GENOMIC DNA]</scope>
    <source>
        <strain evidence="3">JCM 16373</strain>
    </source>
</reference>
<dbReference type="EMBL" id="BAAARJ010000015">
    <property type="protein sequence ID" value="GAA2625675.1"/>
    <property type="molecule type" value="Genomic_DNA"/>
</dbReference>
<dbReference type="Proteomes" id="UP001501447">
    <property type="component" value="Unassembled WGS sequence"/>
</dbReference>
<gene>
    <name evidence="2" type="ORF">GCM10009863_45470</name>
</gene>
<proteinExistence type="predicted"/>
<organism evidence="2 3">
    <name type="scientific">Streptomyces axinellae</name>
    <dbReference type="NCBI Taxonomy" id="552788"/>
    <lineage>
        <taxon>Bacteria</taxon>
        <taxon>Bacillati</taxon>
        <taxon>Actinomycetota</taxon>
        <taxon>Actinomycetes</taxon>
        <taxon>Kitasatosporales</taxon>
        <taxon>Streptomycetaceae</taxon>
        <taxon>Streptomyces</taxon>
    </lineage>
</organism>
<evidence type="ECO:0000256" key="1">
    <source>
        <dbReference type="SAM" id="MobiDB-lite"/>
    </source>
</evidence>
<feature type="region of interest" description="Disordered" evidence="1">
    <location>
        <begin position="64"/>
        <end position="111"/>
    </location>
</feature>
<evidence type="ECO:0000313" key="3">
    <source>
        <dbReference type="Proteomes" id="UP001501447"/>
    </source>
</evidence>
<accession>A0ABP6CWZ2</accession>
<comment type="caution">
    <text evidence="2">The sequence shown here is derived from an EMBL/GenBank/DDBJ whole genome shotgun (WGS) entry which is preliminary data.</text>
</comment>
<sequence length="111" mass="11089">MMTGILPSTAPRPLPAALSTPCALSPSAAGILLEPRRRPERLPASLPAVAGRLPIVTEAACPVAGGGGCRSRERPGPAARWTGGQWTGGPADRLQEPGAARAQAPAPGPGS</sequence>
<protein>
    <submittedName>
        <fullName evidence="2">Uncharacterized protein</fullName>
    </submittedName>
</protein>
<name>A0ABP6CWZ2_9ACTN</name>